<dbReference type="Gene3D" id="3.40.50.12660">
    <property type="match status" value="1"/>
</dbReference>
<evidence type="ECO:0000256" key="3">
    <source>
        <dbReference type="SAM" id="MobiDB-lite"/>
    </source>
</evidence>
<feature type="domain" description="Peptidase C14 caspase" evidence="4">
    <location>
        <begin position="151"/>
        <end position="444"/>
    </location>
</feature>
<dbReference type="OrthoDB" id="3223806at2759"/>
<reference evidence="5 6" key="1">
    <citation type="journal article" date="2018" name="BMC Genomics">
        <title>Genomic evidence for intraspecific hybridization in a clonal and extremely halotolerant yeast.</title>
        <authorList>
            <person name="Gostincar C."/>
            <person name="Stajich J.E."/>
            <person name="Zupancic J."/>
            <person name="Zalar P."/>
            <person name="Gunde-Cimerman N."/>
        </authorList>
    </citation>
    <scope>NUCLEOTIDE SEQUENCE [LARGE SCALE GENOMIC DNA]</scope>
    <source>
        <strain evidence="5 6">EXF-2788</strain>
    </source>
</reference>
<evidence type="ECO:0000313" key="5">
    <source>
        <dbReference type="EMBL" id="RMY93303.1"/>
    </source>
</evidence>
<dbReference type="Pfam" id="PF00656">
    <property type="entry name" value="Peptidase_C14"/>
    <property type="match status" value="1"/>
</dbReference>
<dbReference type="InterPro" id="IPR011600">
    <property type="entry name" value="Pept_C14_caspase"/>
</dbReference>
<dbReference type="InterPro" id="IPR050452">
    <property type="entry name" value="Metacaspase"/>
</dbReference>
<evidence type="ECO:0000256" key="1">
    <source>
        <dbReference type="ARBA" id="ARBA00009005"/>
    </source>
</evidence>
<feature type="region of interest" description="Disordered" evidence="3">
    <location>
        <begin position="459"/>
        <end position="487"/>
    </location>
</feature>
<evidence type="ECO:0000313" key="6">
    <source>
        <dbReference type="Proteomes" id="UP000268823"/>
    </source>
</evidence>
<feature type="region of interest" description="Disordered" evidence="3">
    <location>
        <begin position="1"/>
        <end position="130"/>
    </location>
</feature>
<dbReference type="AlphaFoldDB" id="A0A3M7FX76"/>
<comment type="similarity">
    <text evidence="1">Belongs to the peptidase C14B family.</text>
</comment>
<accession>A0A3M7FX76</accession>
<dbReference type="PANTHER" id="PTHR48104">
    <property type="entry name" value="METACASPASE-4"/>
    <property type="match status" value="1"/>
</dbReference>
<keyword evidence="2" id="KW-0175">Coiled coil</keyword>
<feature type="coiled-coil region" evidence="2">
    <location>
        <begin position="605"/>
        <end position="632"/>
    </location>
</feature>
<feature type="compositionally biased region" description="Basic and acidic residues" evidence="3">
    <location>
        <begin position="83"/>
        <end position="98"/>
    </location>
</feature>
<feature type="compositionally biased region" description="Polar residues" evidence="3">
    <location>
        <begin position="7"/>
        <end position="32"/>
    </location>
</feature>
<comment type="caution">
    <text evidence="5">The sequence shown here is derived from an EMBL/GenBank/DDBJ whole genome shotgun (WGS) entry which is preliminary data.</text>
</comment>
<proteinExistence type="inferred from homology"/>
<dbReference type="GO" id="GO:0004197">
    <property type="term" value="F:cysteine-type endopeptidase activity"/>
    <property type="evidence" value="ECO:0007669"/>
    <property type="project" value="InterPro"/>
</dbReference>
<dbReference type="VEuPathDB" id="FungiDB:BTJ68_10695"/>
<sequence length="648" mass="70787">MSPPQPTTKTPSNSPNLAGSSARNTSHPSAPASQKAGLGTLTQPARSPPGTHLTQASRGVSGVQPARQVFLATRFGPPPGQPHDPKPLKPFRLGDKKPPQTSPQAPAKKPVSASKDLQRASKESPGVASKTAITDEVLRGPLVHSGSRPTRKKSLVIGINYVGSQHELEGCHQDVHNVREFLQAMGYSDDQESQVVMRDDQYTDPHGPYWPTGDNMLAAMDWLISEPGTVNFLHYSGHGGQVPSDDYRTSGFDDTIVPVDYETQGQIPSGVLHQTLVTKLPPDSILFIVFDCCHSGSAVELPYVYRTDQDGNVNLLDNVEAGMRLMGSASHLLQGHLSKAKIGEAKSLLAGATDFFKGLTHQQASVDQYGLDESDTMDSYASEGAKNVWMYSGCRDDQTSADASIQGSHVGAMSWAFLKSMKGFLEEYEGIRAATDVRSGVAAHTTAIERQLRASAATKRWSVKAERMAPKKRKRSPEQHASDPQAAELSQYYRLPLTIRPSDLSLHAMHDNQTPPSYKHGPRSKYQLGPLIPYAVHAANLRQKLDGLAADRAKLESMYADAYASSQRAKQQIELHELHKPMVLMVRQADSEDDLASVAEWTKTRGILRAALVDAERRLEKVQQEANARRLRCIGRGDEAEEAVRLLH</sequence>
<dbReference type="Proteomes" id="UP000268823">
    <property type="component" value="Unassembled WGS sequence"/>
</dbReference>
<organism evidence="5 6">
    <name type="scientific">Hortaea werneckii</name>
    <name type="common">Black yeast</name>
    <name type="synonym">Cladosporium werneckii</name>
    <dbReference type="NCBI Taxonomy" id="91943"/>
    <lineage>
        <taxon>Eukaryota</taxon>
        <taxon>Fungi</taxon>
        <taxon>Dikarya</taxon>
        <taxon>Ascomycota</taxon>
        <taxon>Pezizomycotina</taxon>
        <taxon>Dothideomycetes</taxon>
        <taxon>Dothideomycetidae</taxon>
        <taxon>Mycosphaerellales</taxon>
        <taxon>Teratosphaeriaceae</taxon>
        <taxon>Hortaea</taxon>
    </lineage>
</organism>
<evidence type="ECO:0000256" key="2">
    <source>
        <dbReference type="SAM" id="Coils"/>
    </source>
</evidence>
<protein>
    <recommendedName>
        <fullName evidence="4">Peptidase C14 caspase domain-containing protein</fullName>
    </recommendedName>
</protein>
<evidence type="ECO:0000259" key="4">
    <source>
        <dbReference type="Pfam" id="PF00656"/>
    </source>
</evidence>
<gene>
    <name evidence="5" type="ORF">D0861_01992</name>
</gene>
<name>A0A3M7FX76_HORWE</name>
<dbReference type="GO" id="GO:0006508">
    <property type="term" value="P:proteolysis"/>
    <property type="evidence" value="ECO:0007669"/>
    <property type="project" value="InterPro"/>
</dbReference>
<dbReference type="EMBL" id="QWIR01000022">
    <property type="protein sequence ID" value="RMY93303.1"/>
    <property type="molecule type" value="Genomic_DNA"/>
</dbReference>
<dbReference type="GO" id="GO:0005737">
    <property type="term" value="C:cytoplasm"/>
    <property type="evidence" value="ECO:0007669"/>
    <property type="project" value="TreeGrafter"/>
</dbReference>
<dbReference type="PANTHER" id="PTHR48104:SF30">
    <property type="entry name" value="METACASPASE-1"/>
    <property type="match status" value="1"/>
</dbReference>